<accession>A0A445BIM4</accession>
<evidence type="ECO:0000259" key="2">
    <source>
        <dbReference type="Pfam" id="PF14392"/>
    </source>
</evidence>
<dbReference type="PANTHER" id="PTHR31286">
    <property type="entry name" value="GLYCINE-RICH CELL WALL STRUCTURAL PROTEIN 1.8-LIKE"/>
    <property type="match status" value="1"/>
</dbReference>
<keyword evidence="4" id="KW-1185">Reference proteome</keyword>
<dbReference type="PANTHER" id="PTHR31286:SF167">
    <property type="entry name" value="OS09G0268800 PROTEIN"/>
    <property type="match status" value="1"/>
</dbReference>
<feature type="compositionally biased region" description="Polar residues" evidence="1">
    <location>
        <begin position="249"/>
        <end position="258"/>
    </location>
</feature>
<dbReference type="AlphaFoldDB" id="A0A445BIM4"/>
<feature type="region of interest" description="Disordered" evidence="1">
    <location>
        <begin position="223"/>
        <end position="328"/>
    </location>
</feature>
<dbReference type="EMBL" id="SDMP01000009">
    <property type="protein sequence ID" value="RYR38461.1"/>
    <property type="molecule type" value="Genomic_DNA"/>
</dbReference>
<dbReference type="InterPro" id="IPR025836">
    <property type="entry name" value="Zn_knuckle_CX2CX4HX4C"/>
</dbReference>
<feature type="region of interest" description="Disordered" evidence="1">
    <location>
        <begin position="97"/>
        <end position="140"/>
    </location>
</feature>
<dbReference type="InterPro" id="IPR040256">
    <property type="entry name" value="At4g02000-like"/>
</dbReference>
<feature type="compositionally biased region" description="Basic and acidic residues" evidence="1">
    <location>
        <begin position="129"/>
        <end position="138"/>
    </location>
</feature>
<dbReference type="Proteomes" id="UP000289738">
    <property type="component" value="Chromosome A09"/>
</dbReference>
<dbReference type="Pfam" id="PF14392">
    <property type="entry name" value="zf-CCHC_4"/>
    <property type="match status" value="1"/>
</dbReference>
<feature type="compositionally biased region" description="Basic and acidic residues" evidence="1">
    <location>
        <begin position="302"/>
        <end position="311"/>
    </location>
</feature>
<feature type="domain" description="Zinc knuckle CX2CX4HX4C" evidence="2">
    <location>
        <begin position="48"/>
        <end position="91"/>
    </location>
</feature>
<evidence type="ECO:0000313" key="3">
    <source>
        <dbReference type="EMBL" id="RYR38461.1"/>
    </source>
</evidence>
<gene>
    <name evidence="3" type="ORF">Ahy_A09g043504</name>
</gene>
<comment type="caution">
    <text evidence="3">The sequence shown here is derived from an EMBL/GenBank/DDBJ whole genome shotgun (WGS) entry which is preliminary data.</text>
</comment>
<name>A0A445BIM4_ARAHY</name>
<protein>
    <recommendedName>
        <fullName evidence="2">Zinc knuckle CX2CX4HX4C domain-containing protein</fullName>
    </recommendedName>
</protein>
<proteinExistence type="predicted"/>
<organism evidence="3 4">
    <name type="scientific">Arachis hypogaea</name>
    <name type="common">Peanut</name>
    <dbReference type="NCBI Taxonomy" id="3818"/>
    <lineage>
        <taxon>Eukaryota</taxon>
        <taxon>Viridiplantae</taxon>
        <taxon>Streptophyta</taxon>
        <taxon>Embryophyta</taxon>
        <taxon>Tracheophyta</taxon>
        <taxon>Spermatophyta</taxon>
        <taxon>Magnoliopsida</taxon>
        <taxon>eudicotyledons</taxon>
        <taxon>Gunneridae</taxon>
        <taxon>Pentapetalae</taxon>
        <taxon>rosids</taxon>
        <taxon>fabids</taxon>
        <taxon>Fabales</taxon>
        <taxon>Fabaceae</taxon>
        <taxon>Papilionoideae</taxon>
        <taxon>50 kb inversion clade</taxon>
        <taxon>dalbergioids sensu lato</taxon>
        <taxon>Dalbergieae</taxon>
        <taxon>Pterocarpus clade</taxon>
        <taxon>Arachis</taxon>
    </lineage>
</organism>
<evidence type="ECO:0000256" key="1">
    <source>
        <dbReference type="SAM" id="MobiDB-lite"/>
    </source>
</evidence>
<sequence length="328" mass="36557">MWNLPEHCKTARLGRKIAGCLGEVKECEIYEVTRDQTRFLKVTVTVNIHKPLLKGANLGSKEDGLIWVDFRYERLPNFCYYCGVIGHEENNYASAVEDQEKGTNRSKNMGPWLKADSLGTKLNKGKMQNKSDTEEKKGRNALNLKKLEEKMLEGLAKLTMAEGNDIEGGTGSPAERGSITPTKLQEIKGAQELNLTQNHKDTQEVEEPDRMIMGLDDIITGDSVETKEKGKQGKEEHKVKGMSKHLKDSINTMSTPTKAGTKMWKRQARQATPMTTQGKENSAGGAQKRKIQEINEMELDNPEPKVRKGAPEDTVTTAAAAEQPCRDQ</sequence>
<evidence type="ECO:0000313" key="4">
    <source>
        <dbReference type="Proteomes" id="UP000289738"/>
    </source>
</evidence>
<feature type="compositionally biased region" description="Polar residues" evidence="1">
    <location>
        <begin position="269"/>
        <end position="280"/>
    </location>
</feature>
<reference evidence="3 4" key="1">
    <citation type="submission" date="2019-01" db="EMBL/GenBank/DDBJ databases">
        <title>Sequencing of cultivated peanut Arachis hypogaea provides insights into genome evolution and oil improvement.</title>
        <authorList>
            <person name="Chen X."/>
        </authorList>
    </citation>
    <scope>NUCLEOTIDE SEQUENCE [LARGE SCALE GENOMIC DNA]</scope>
    <source>
        <strain evidence="4">cv. Fuhuasheng</strain>
        <tissue evidence="3">Leaves</tissue>
    </source>
</reference>
<feature type="compositionally biased region" description="Basic and acidic residues" evidence="1">
    <location>
        <begin position="224"/>
        <end position="239"/>
    </location>
</feature>